<accession>A0ACA9Q8F9</accession>
<dbReference type="EMBL" id="CAJVPW010037865">
    <property type="protein sequence ID" value="CAG8740927.1"/>
    <property type="molecule type" value="Genomic_DNA"/>
</dbReference>
<name>A0ACA9Q8F9_9GLOM</name>
<gene>
    <name evidence="1" type="ORF">SPELUC_LOCUS13799</name>
</gene>
<comment type="caution">
    <text evidence="1">The sequence shown here is derived from an EMBL/GenBank/DDBJ whole genome shotgun (WGS) entry which is preliminary data.</text>
</comment>
<dbReference type="Proteomes" id="UP000789366">
    <property type="component" value="Unassembled WGS sequence"/>
</dbReference>
<reference evidence="1" key="1">
    <citation type="submission" date="2021-06" db="EMBL/GenBank/DDBJ databases">
        <authorList>
            <person name="Kallberg Y."/>
            <person name="Tangrot J."/>
            <person name="Rosling A."/>
        </authorList>
    </citation>
    <scope>NUCLEOTIDE SEQUENCE</scope>
    <source>
        <strain evidence="1">28 12/20/2015</strain>
    </source>
</reference>
<evidence type="ECO:0000313" key="1">
    <source>
        <dbReference type="EMBL" id="CAG8740927.1"/>
    </source>
</evidence>
<keyword evidence="2" id="KW-1185">Reference proteome</keyword>
<protein>
    <submittedName>
        <fullName evidence="1">3370_t:CDS:1</fullName>
    </submittedName>
</protein>
<sequence length="68" mass="7825">MSKKQKTIMLEPNNQYENLQAKSSFETDDIADLTESLSTKQTNELTNVSEENESNSTLLNLREASWVW</sequence>
<feature type="non-terminal residue" evidence="1">
    <location>
        <position position="68"/>
    </location>
</feature>
<proteinExistence type="predicted"/>
<organism evidence="1 2">
    <name type="scientific">Cetraspora pellucida</name>
    <dbReference type="NCBI Taxonomy" id="1433469"/>
    <lineage>
        <taxon>Eukaryota</taxon>
        <taxon>Fungi</taxon>
        <taxon>Fungi incertae sedis</taxon>
        <taxon>Mucoromycota</taxon>
        <taxon>Glomeromycotina</taxon>
        <taxon>Glomeromycetes</taxon>
        <taxon>Diversisporales</taxon>
        <taxon>Gigasporaceae</taxon>
        <taxon>Cetraspora</taxon>
    </lineage>
</organism>
<evidence type="ECO:0000313" key="2">
    <source>
        <dbReference type="Proteomes" id="UP000789366"/>
    </source>
</evidence>